<keyword evidence="4" id="KW-1185">Reference proteome</keyword>
<evidence type="ECO:0000313" key="4">
    <source>
        <dbReference type="Proteomes" id="UP001209885"/>
    </source>
</evidence>
<dbReference type="InterPro" id="IPR036929">
    <property type="entry name" value="DsbDN_sf"/>
</dbReference>
<feature type="signal peptide" evidence="1">
    <location>
        <begin position="1"/>
        <end position="21"/>
    </location>
</feature>
<evidence type="ECO:0000256" key="1">
    <source>
        <dbReference type="SAM" id="SignalP"/>
    </source>
</evidence>
<dbReference type="RefSeq" id="WP_266055118.1">
    <property type="nucleotide sequence ID" value="NZ_JAPFQN010000002.1"/>
</dbReference>
<organism evidence="3 4">
    <name type="scientific">Mangrovivirga halotolerans</name>
    <dbReference type="NCBI Taxonomy" id="2993936"/>
    <lineage>
        <taxon>Bacteria</taxon>
        <taxon>Pseudomonadati</taxon>
        <taxon>Bacteroidota</taxon>
        <taxon>Cytophagia</taxon>
        <taxon>Cytophagales</taxon>
        <taxon>Mangrovivirgaceae</taxon>
        <taxon>Mangrovivirga</taxon>
    </lineage>
</organism>
<gene>
    <name evidence="3" type="ORF">OO013_02895</name>
</gene>
<name>A0ABT3RNQ6_9BACT</name>
<feature type="domain" description="Thiol:disulfide interchange protein DsbD N-terminal" evidence="2">
    <location>
        <begin position="30"/>
        <end position="145"/>
    </location>
</feature>
<dbReference type="Gene3D" id="2.60.40.1250">
    <property type="entry name" value="Thiol:disulfide interchange protein DsbD, N-terminal domain"/>
    <property type="match status" value="1"/>
</dbReference>
<evidence type="ECO:0000259" key="2">
    <source>
        <dbReference type="Pfam" id="PF11412"/>
    </source>
</evidence>
<dbReference type="Proteomes" id="UP001209885">
    <property type="component" value="Unassembled WGS sequence"/>
</dbReference>
<accession>A0ABT3RNQ6</accession>
<dbReference type="Pfam" id="PF11412">
    <property type="entry name" value="DsbD_N"/>
    <property type="match status" value="1"/>
</dbReference>
<comment type="caution">
    <text evidence="3">The sequence shown here is derived from an EMBL/GenBank/DDBJ whole genome shotgun (WGS) entry which is preliminary data.</text>
</comment>
<dbReference type="InterPro" id="IPR028250">
    <property type="entry name" value="DsbDN"/>
</dbReference>
<feature type="chain" id="PRO_5047451497" evidence="1">
    <location>
        <begin position="22"/>
        <end position="148"/>
    </location>
</feature>
<protein>
    <submittedName>
        <fullName evidence="3">Protein-disulfide reductase DsbD family protein</fullName>
    </submittedName>
</protein>
<reference evidence="3 4" key="1">
    <citation type="submission" date="2022-11" db="EMBL/GenBank/DDBJ databases">
        <title>The characterization of three novel Bacteroidetes species and genomic analysis of their roles in tidal elemental geochemical cycles.</title>
        <authorList>
            <person name="Ma K."/>
        </authorList>
    </citation>
    <scope>NUCLEOTIDE SEQUENCE [LARGE SCALE GENOMIC DNA]</scope>
    <source>
        <strain evidence="3 4">M17</strain>
    </source>
</reference>
<keyword evidence="1" id="KW-0732">Signal</keyword>
<proteinExistence type="predicted"/>
<dbReference type="EMBL" id="JAPFQN010000002">
    <property type="protein sequence ID" value="MCX2742795.1"/>
    <property type="molecule type" value="Genomic_DNA"/>
</dbReference>
<evidence type="ECO:0000313" key="3">
    <source>
        <dbReference type="EMBL" id="MCX2742795.1"/>
    </source>
</evidence>
<sequence>MSFFRKTSLLVILLVITCSNFQDNDWVHFQKFILTPTENPDTLVLYFTIDQGFHIQSDQPEDDLMIPTELYLQETNTLSFGRPIFPEPEYFYVGNFKTQVFSNELIVKVPLIHSGKLNQNSIFGTIKYQPCNSQKCFFPRELSFKINL</sequence>